<dbReference type="EMBL" id="JAGDFM010000034">
    <property type="protein sequence ID" value="KAG7390259.1"/>
    <property type="molecule type" value="Genomic_DNA"/>
</dbReference>
<dbReference type="PANTHER" id="PTHR45715">
    <property type="entry name" value="ATPASE H+-TRANSPORTING V1 SUBUNIT E1A-RELATED"/>
    <property type="match status" value="1"/>
</dbReference>
<sequence length="256" mass="28889">MNASDADRQIKQMVNFILQEAQEKANEIRIKASRRSFGVVSAAHDDCGADLGVCVAMFLGQTEHDFNLEKQMLVHNAKIKIQDEYTRKEKEREVNKRIARSAEIGASRRQKMIARDEVLKTLIVDGQAQLKNYTTADEKNKTLLRDLIVQGLIKLYETDVVIAVRAKDVRLAETVMKEATDKYIATMKKEANLDVSKVKVTLNKVADGMLPDSKAGGIVLYAKQGKIVCDNTLDTRLDQIYYDLKPTVRKMLFPTP</sequence>
<dbReference type="Pfam" id="PF01991">
    <property type="entry name" value="vATP-synt_E"/>
    <property type="match status" value="1"/>
</dbReference>
<dbReference type="InterPro" id="IPR002842">
    <property type="entry name" value="ATPase_V1_Esu"/>
</dbReference>
<protein>
    <submittedName>
        <fullName evidence="4">V-ATPase V1 sector subunit E</fullName>
    </submittedName>
</protein>
<comment type="similarity">
    <text evidence="1">Belongs to the V-ATPase E subunit family.</text>
</comment>
<accession>A0A8T1WF71</accession>
<keyword evidence="5" id="KW-1185">Reference proteome</keyword>
<dbReference type="AlphaFoldDB" id="A0A8T1WF71"/>
<evidence type="ECO:0000313" key="5">
    <source>
        <dbReference type="Proteomes" id="UP000694044"/>
    </source>
</evidence>
<reference evidence="4" key="1">
    <citation type="submission" date="2021-02" db="EMBL/GenBank/DDBJ databases">
        <authorList>
            <person name="Palmer J.M."/>
        </authorList>
    </citation>
    <scope>NUCLEOTIDE SEQUENCE</scope>
    <source>
        <strain evidence="4">SCRP734</strain>
    </source>
</reference>
<proteinExistence type="inferred from homology"/>
<keyword evidence="2" id="KW-0813">Transport</keyword>
<name>A0A8T1WF71_9STRA</name>
<comment type="caution">
    <text evidence="4">The sequence shown here is derived from an EMBL/GenBank/DDBJ whole genome shotgun (WGS) entry which is preliminary data.</text>
</comment>
<organism evidence="4 5">
    <name type="scientific">Phytophthora pseudosyringae</name>
    <dbReference type="NCBI Taxonomy" id="221518"/>
    <lineage>
        <taxon>Eukaryota</taxon>
        <taxon>Sar</taxon>
        <taxon>Stramenopiles</taxon>
        <taxon>Oomycota</taxon>
        <taxon>Peronosporomycetes</taxon>
        <taxon>Peronosporales</taxon>
        <taxon>Peronosporaceae</taxon>
        <taxon>Phytophthora</taxon>
    </lineage>
</organism>
<dbReference type="OrthoDB" id="10263003at2759"/>
<dbReference type="Proteomes" id="UP000694044">
    <property type="component" value="Unassembled WGS sequence"/>
</dbReference>
<dbReference type="GO" id="GO:0046961">
    <property type="term" value="F:proton-transporting ATPase activity, rotational mechanism"/>
    <property type="evidence" value="ECO:0007669"/>
    <property type="project" value="InterPro"/>
</dbReference>
<evidence type="ECO:0000256" key="2">
    <source>
        <dbReference type="ARBA" id="ARBA00022448"/>
    </source>
</evidence>
<evidence type="ECO:0000256" key="1">
    <source>
        <dbReference type="ARBA" id="ARBA00005901"/>
    </source>
</evidence>
<evidence type="ECO:0000256" key="3">
    <source>
        <dbReference type="ARBA" id="ARBA00023065"/>
    </source>
</evidence>
<gene>
    <name evidence="4" type="primary">VMA4</name>
    <name evidence="4" type="ORF">PHYPSEUDO_008397</name>
</gene>
<keyword evidence="3" id="KW-0406">Ion transport</keyword>
<evidence type="ECO:0000313" key="4">
    <source>
        <dbReference type="EMBL" id="KAG7390259.1"/>
    </source>
</evidence>
<dbReference type="GO" id="GO:0033178">
    <property type="term" value="C:proton-transporting two-sector ATPase complex, catalytic domain"/>
    <property type="evidence" value="ECO:0007669"/>
    <property type="project" value="InterPro"/>
</dbReference>